<protein>
    <submittedName>
        <fullName evidence="3">Crotonobetaine/carnitine-CoA ligase</fullName>
        <ecNumber evidence="3">6.2.1.48</ecNumber>
    </submittedName>
</protein>
<dbReference type="SUPFAM" id="SSF56801">
    <property type="entry name" value="Acetyl-CoA synthetase-like"/>
    <property type="match status" value="1"/>
</dbReference>
<dbReference type="InterPro" id="IPR020845">
    <property type="entry name" value="AMP-binding_CS"/>
</dbReference>
<dbReference type="EC" id="6.2.1.48" evidence="3"/>
<comment type="caution">
    <text evidence="3">The sequence shown here is derived from an EMBL/GenBank/DDBJ whole genome shotgun (WGS) entry which is preliminary data.</text>
</comment>
<dbReference type="PANTHER" id="PTHR43767:SF1">
    <property type="entry name" value="NONRIBOSOMAL PEPTIDE SYNTHASE PES1 (EUROFUNG)-RELATED"/>
    <property type="match status" value="1"/>
</dbReference>
<dbReference type="InterPro" id="IPR045851">
    <property type="entry name" value="AMP-bd_C_sf"/>
</dbReference>
<dbReference type="InterPro" id="IPR025110">
    <property type="entry name" value="AMP-bd_C"/>
</dbReference>
<dbReference type="AlphaFoldDB" id="A0A6L7HVP3"/>
<dbReference type="PROSITE" id="PS00455">
    <property type="entry name" value="AMP_BINDING"/>
    <property type="match status" value="1"/>
</dbReference>
<accession>A0A6L7HVP3</accession>
<dbReference type="Pfam" id="PF13193">
    <property type="entry name" value="AMP-binding_C"/>
    <property type="match status" value="1"/>
</dbReference>
<dbReference type="GO" id="GO:0016878">
    <property type="term" value="F:acid-thiol ligase activity"/>
    <property type="evidence" value="ECO:0007669"/>
    <property type="project" value="UniProtKB-ARBA"/>
</dbReference>
<sequence length="518" mass="58057">MDIVGSRTLRCMWQERAQQYGDNTALIYEDAGGDIRSFTYQSLDAQINRAANLFLKQGIAKGDKVAVQLYNSPEFIFCWFGLAKIGAVIVPINTQYVQGECRHILTKCDVRALVTEPSFLPIYEALAAKGQRLEQIFVARAPGEPYQGLVNFDDLLALQSSTLDTYVPLDSEDPAEILFTSGTTSLPKGVVLTHCNLQFAGHYTAWQTRLAARDRYLSMMPNFHIDFQCNAAMAVFAVGACLVMLEKYSARRFWKQICDYRATLTHSMPMILRTLMLQPVAEGEDQHCLRDMLFFMHISDQEKLDFETRFKVTLFNSYGMTETLVGLIGDTPGEPRHWPSIGRPGLGYEAKVTDETGHEVAPNVVGDLWVKGVPGRSLFKEYYQDPQATQAALRCDGWLITGDKAYVDERGLFYFVDRKSNMIKRSGENISSTEVENILMSHPAIQDAAVIGVADPIRDQAVKAFVIFAPGMSLTVEEILAFCSANMAKFKVPSVVEIRKSFPRTCTCKVDKKLLECQ</sequence>
<dbReference type="PANTHER" id="PTHR43767">
    <property type="entry name" value="LONG-CHAIN-FATTY-ACID--COA LIGASE"/>
    <property type="match status" value="1"/>
</dbReference>
<keyword evidence="3" id="KW-0436">Ligase</keyword>
<dbReference type="InterPro" id="IPR050237">
    <property type="entry name" value="ATP-dep_AMP-bd_enzyme"/>
</dbReference>
<dbReference type="RefSeq" id="WP_160794682.1">
    <property type="nucleotide sequence ID" value="NZ_WRPA01000004.1"/>
</dbReference>
<reference evidence="3 4" key="1">
    <citation type="submission" date="2019-12" db="EMBL/GenBank/DDBJ databases">
        <title>Shewanella insulae sp. nov., isolated from a tidal flat.</title>
        <authorList>
            <person name="Yoon J.-H."/>
        </authorList>
    </citation>
    <scope>NUCLEOTIDE SEQUENCE [LARGE SCALE GENOMIC DNA]</scope>
    <source>
        <strain evidence="3 4">JBTF-M18</strain>
    </source>
</reference>
<dbReference type="NCBIfam" id="NF005947">
    <property type="entry name" value="PRK08008.1"/>
    <property type="match status" value="1"/>
</dbReference>
<evidence type="ECO:0000259" key="2">
    <source>
        <dbReference type="Pfam" id="PF13193"/>
    </source>
</evidence>
<dbReference type="Pfam" id="PF00501">
    <property type="entry name" value="AMP-binding"/>
    <property type="match status" value="1"/>
</dbReference>
<organism evidence="3 4">
    <name type="scientific">Shewanella insulae</name>
    <dbReference type="NCBI Taxonomy" id="2681496"/>
    <lineage>
        <taxon>Bacteria</taxon>
        <taxon>Pseudomonadati</taxon>
        <taxon>Pseudomonadota</taxon>
        <taxon>Gammaproteobacteria</taxon>
        <taxon>Alteromonadales</taxon>
        <taxon>Shewanellaceae</taxon>
        <taxon>Shewanella</taxon>
    </lineage>
</organism>
<dbReference type="EMBL" id="WRPA01000004">
    <property type="protein sequence ID" value="MXR68233.1"/>
    <property type="molecule type" value="Genomic_DNA"/>
</dbReference>
<evidence type="ECO:0000313" key="3">
    <source>
        <dbReference type="EMBL" id="MXR68233.1"/>
    </source>
</evidence>
<gene>
    <name evidence="3" type="primary">caiC</name>
    <name evidence="3" type="ORF">GNT65_06035</name>
</gene>
<name>A0A6L7HVP3_9GAMM</name>
<feature type="domain" description="AMP-dependent synthetase/ligase" evidence="1">
    <location>
        <begin position="14"/>
        <end position="383"/>
    </location>
</feature>
<proteinExistence type="predicted"/>
<dbReference type="Proteomes" id="UP000474778">
    <property type="component" value="Unassembled WGS sequence"/>
</dbReference>
<dbReference type="Gene3D" id="3.30.300.30">
    <property type="match status" value="1"/>
</dbReference>
<dbReference type="InterPro" id="IPR000873">
    <property type="entry name" value="AMP-dep_synth/lig_dom"/>
</dbReference>
<dbReference type="Gene3D" id="3.40.50.12780">
    <property type="entry name" value="N-terminal domain of ligase-like"/>
    <property type="match status" value="1"/>
</dbReference>
<dbReference type="InterPro" id="IPR042099">
    <property type="entry name" value="ANL_N_sf"/>
</dbReference>
<keyword evidence="4" id="KW-1185">Reference proteome</keyword>
<evidence type="ECO:0000259" key="1">
    <source>
        <dbReference type="Pfam" id="PF00501"/>
    </source>
</evidence>
<evidence type="ECO:0000313" key="4">
    <source>
        <dbReference type="Proteomes" id="UP000474778"/>
    </source>
</evidence>
<feature type="domain" description="AMP-binding enzyme C-terminal" evidence="2">
    <location>
        <begin position="434"/>
        <end position="506"/>
    </location>
</feature>